<sequence length="137" mass="15569">MTKFTSLLGAIKKYYDGRAKDKPRLWRCAVYCPRRCGDVLVVCKNQSSGSWGSAIEDAAKDHTCRWTGRWTGGIGQQCPLELLREIFFPDRTAEGIPEDEKPVSFQFWKCSSAVKALISSMDAFWKIESQAYFPEES</sequence>
<evidence type="ECO:0000313" key="1">
    <source>
        <dbReference type="EMBL" id="KAL1114858.1"/>
    </source>
</evidence>
<protein>
    <submittedName>
        <fullName evidence="1">Uncharacterized protein</fullName>
    </submittedName>
</protein>
<name>A0ABD0Y7H2_9HEMI</name>
<proteinExistence type="predicted"/>
<reference evidence="1 2" key="1">
    <citation type="submission" date="2024-07" db="EMBL/GenBank/DDBJ databases">
        <title>Chromosome-level genome assembly of the water stick insect Ranatra chinensis (Heteroptera: Nepidae).</title>
        <authorList>
            <person name="Liu X."/>
        </authorList>
    </citation>
    <scope>NUCLEOTIDE SEQUENCE [LARGE SCALE GENOMIC DNA]</scope>
    <source>
        <strain evidence="1">Cailab_2021Rc</strain>
        <tissue evidence="1">Muscle</tissue>
    </source>
</reference>
<accession>A0ABD0Y7H2</accession>
<keyword evidence="2" id="KW-1185">Reference proteome</keyword>
<dbReference type="AlphaFoldDB" id="A0ABD0Y7H2"/>
<dbReference type="EMBL" id="JBFDAA010000021">
    <property type="protein sequence ID" value="KAL1114858.1"/>
    <property type="molecule type" value="Genomic_DNA"/>
</dbReference>
<evidence type="ECO:0000313" key="2">
    <source>
        <dbReference type="Proteomes" id="UP001558652"/>
    </source>
</evidence>
<dbReference type="Proteomes" id="UP001558652">
    <property type="component" value="Unassembled WGS sequence"/>
</dbReference>
<comment type="caution">
    <text evidence="1">The sequence shown here is derived from an EMBL/GenBank/DDBJ whole genome shotgun (WGS) entry which is preliminary data.</text>
</comment>
<gene>
    <name evidence="1" type="ORF">AAG570_007682</name>
</gene>
<organism evidence="1 2">
    <name type="scientific">Ranatra chinensis</name>
    <dbReference type="NCBI Taxonomy" id="642074"/>
    <lineage>
        <taxon>Eukaryota</taxon>
        <taxon>Metazoa</taxon>
        <taxon>Ecdysozoa</taxon>
        <taxon>Arthropoda</taxon>
        <taxon>Hexapoda</taxon>
        <taxon>Insecta</taxon>
        <taxon>Pterygota</taxon>
        <taxon>Neoptera</taxon>
        <taxon>Paraneoptera</taxon>
        <taxon>Hemiptera</taxon>
        <taxon>Heteroptera</taxon>
        <taxon>Panheteroptera</taxon>
        <taxon>Nepomorpha</taxon>
        <taxon>Nepidae</taxon>
        <taxon>Ranatrinae</taxon>
        <taxon>Ranatra</taxon>
    </lineage>
</organism>